<evidence type="ECO:0000313" key="2">
    <source>
        <dbReference type="EMBL" id="CAG8505783.1"/>
    </source>
</evidence>
<keyword evidence="3" id="KW-1185">Reference proteome</keyword>
<gene>
    <name evidence="2" type="ORF">ALEPTO_LOCUS3715</name>
</gene>
<proteinExistence type="predicted"/>
<reference evidence="2" key="1">
    <citation type="submission" date="2021-06" db="EMBL/GenBank/DDBJ databases">
        <authorList>
            <person name="Kallberg Y."/>
            <person name="Tangrot J."/>
            <person name="Rosling A."/>
        </authorList>
    </citation>
    <scope>NUCLEOTIDE SEQUENCE</scope>
    <source>
        <strain evidence="2">FL130A</strain>
    </source>
</reference>
<accession>A0A9N9F2Q0</accession>
<organism evidence="2 3">
    <name type="scientific">Ambispora leptoticha</name>
    <dbReference type="NCBI Taxonomy" id="144679"/>
    <lineage>
        <taxon>Eukaryota</taxon>
        <taxon>Fungi</taxon>
        <taxon>Fungi incertae sedis</taxon>
        <taxon>Mucoromycota</taxon>
        <taxon>Glomeromycotina</taxon>
        <taxon>Glomeromycetes</taxon>
        <taxon>Archaeosporales</taxon>
        <taxon>Ambisporaceae</taxon>
        <taxon>Ambispora</taxon>
    </lineage>
</organism>
<dbReference type="EMBL" id="CAJVPS010000735">
    <property type="protein sequence ID" value="CAG8505783.1"/>
    <property type="molecule type" value="Genomic_DNA"/>
</dbReference>
<evidence type="ECO:0000256" key="1">
    <source>
        <dbReference type="SAM" id="MobiDB-lite"/>
    </source>
</evidence>
<dbReference type="OrthoDB" id="2434206at2759"/>
<feature type="region of interest" description="Disordered" evidence="1">
    <location>
        <begin position="1"/>
        <end position="22"/>
    </location>
</feature>
<dbReference type="Proteomes" id="UP000789508">
    <property type="component" value="Unassembled WGS sequence"/>
</dbReference>
<dbReference type="AlphaFoldDB" id="A0A9N9F2Q0"/>
<evidence type="ECO:0000313" key="3">
    <source>
        <dbReference type="Proteomes" id="UP000789508"/>
    </source>
</evidence>
<protein>
    <submittedName>
        <fullName evidence="2">5927_t:CDS:1</fullName>
    </submittedName>
</protein>
<sequence length="99" mass="11229">MSNRSIIIESMENGRNPIRSNRKSFTQDLFKKLKYDPPSRSTLSGRPLDAEVARVTNLVNKEIDHCNNLTLSFSFAALKYRISRAKPPPSDYVDPSMAL</sequence>
<comment type="caution">
    <text evidence="2">The sequence shown here is derived from an EMBL/GenBank/DDBJ whole genome shotgun (WGS) entry which is preliminary data.</text>
</comment>
<name>A0A9N9F2Q0_9GLOM</name>